<keyword evidence="2" id="KW-0378">Hydrolase</keyword>
<gene>
    <name evidence="2" type="ORF">G5B40_00665</name>
</gene>
<evidence type="ECO:0000313" key="3">
    <source>
        <dbReference type="Proteomes" id="UP000503336"/>
    </source>
</evidence>
<proteinExistence type="predicted"/>
<dbReference type="InterPro" id="IPR026888">
    <property type="entry name" value="AcetylCoA_hyd_C"/>
</dbReference>
<accession>A0A7L5BTI9</accession>
<protein>
    <submittedName>
        <fullName evidence="2">Acetyl-CoA hydrolase</fullName>
    </submittedName>
</protein>
<reference evidence="2 3" key="1">
    <citation type="submission" date="2020-02" db="EMBL/GenBank/DDBJ databases">
        <title>complete genome sequence of Rhodobacteraceae bacterium.</title>
        <authorList>
            <person name="Park J."/>
            <person name="Kim Y.-S."/>
            <person name="Kim K.-H."/>
        </authorList>
    </citation>
    <scope>NUCLEOTIDE SEQUENCE [LARGE SCALE GENOMIC DNA]</scope>
    <source>
        <strain evidence="2 3">RR4-56</strain>
    </source>
</reference>
<dbReference type="InterPro" id="IPR046433">
    <property type="entry name" value="ActCoA_hydro"/>
</dbReference>
<organism evidence="2 3">
    <name type="scientific">Pikeienuella piscinae</name>
    <dbReference type="NCBI Taxonomy" id="2748098"/>
    <lineage>
        <taxon>Bacteria</taxon>
        <taxon>Pseudomonadati</taxon>
        <taxon>Pseudomonadota</taxon>
        <taxon>Alphaproteobacteria</taxon>
        <taxon>Rhodobacterales</taxon>
        <taxon>Paracoccaceae</taxon>
        <taxon>Pikeienuella</taxon>
    </lineage>
</organism>
<keyword evidence="3" id="KW-1185">Reference proteome</keyword>
<dbReference type="SUPFAM" id="SSF100950">
    <property type="entry name" value="NagB/RpiA/CoA transferase-like"/>
    <property type="match status" value="1"/>
</dbReference>
<feature type="domain" description="Acetyl-CoA hydrolase/transferase C-terminal" evidence="1">
    <location>
        <begin position="339"/>
        <end position="502"/>
    </location>
</feature>
<evidence type="ECO:0000313" key="2">
    <source>
        <dbReference type="EMBL" id="QIE54083.1"/>
    </source>
</evidence>
<dbReference type="InterPro" id="IPR038460">
    <property type="entry name" value="AcetylCoA_hyd_C_sf"/>
</dbReference>
<dbReference type="KEGG" id="hdh:G5B40_00665"/>
<dbReference type="Gene3D" id="3.30.750.70">
    <property type="entry name" value="4-hydroxybutyrate coenzyme like domains"/>
    <property type="match status" value="1"/>
</dbReference>
<dbReference type="Gene3D" id="3.40.1080.10">
    <property type="entry name" value="Glutaconate Coenzyme A-transferase"/>
    <property type="match status" value="1"/>
</dbReference>
<dbReference type="PANTHER" id="PTHR21432:SF20">
    <property type="entry name" value="ACETYL-COA HYDROLASE"/>
    <property type="match status" value="1"/>
</dbReference>
<dbReference type="InterPro" id="IPR037171">
    <property type="entry name" value="NagB/RpiA_transferase-like"/>
</dbReference>
<dbReference type="AlphaFoldDB" id="A0A7L5BTI9"/>
<sequence length="625" mass="66910">MTARPERHDDARRLAERIIAQTGGDVRLGLPLGLGKAPHVANALFERARADPSVRLRIFTALTLEAPSGAGDLERRFVEPMAERLFAGWPRLAYVDALRGDGLPPNIEVNEFFLQAGAWLSSARVQQSYTSINYSRAVAMLRAVGINVVAQLVAPDPEGGDRLSLSSNPDLTLDMLDVMRARGGPCLLVGQENAALPFMPGPAALEATEFDHLLAGESSEFPLFAPPHAPVSAAEHAIGLRIAGTVPDGGTVQIGIGSIGDALGAALIMRHQAPALFRETLDRLCGGPAGALRHDGPFNEGLYGVSEMFAPAFQALFRAGVLKRRAKDGAVLHAAFFLGPEAFYRQLREAPPEERALFQMRPISFTNTLDGDRAAKSRDRRDARFVNNAMAASLLGDVASDTLEDGRVVSGVGGQHDFVMQALDLPDARAIIALTSTRWAKGAIHSRIALSCGRATLPRHLRDVIVTEYGLADLRNRSDADCVAAMIAIADDRFRAGLADAAARAGKLAPGGAGERVAPNTPDRIEAALAPARRAGWCAPFPFGTDFTPEECRLLGPLKRLRGVAARPLDLARFAAAAVFERAPSEEEAPLLKRLSLDGAWTLRERLMARMVLRAVRAEATGQTG</sequence>
<dbReference type="Proteomes" id="UP000503336">
    <property type="component" value="Chromosome"/>
</dbReference>
<evidence type="ECO:0000259" key="1">
    <source>
        <dbReference type="Pfam" id="PF13336"/>
    </source>
</evidence>
<dbReference type="GO" id="GO:0006083">
    <property type="term" value="P:acetate metabolic process"/>
    <property type="evidence" value="ECO:0007669"/>
    <property type="project" value="InterPro"/>
</dbReference>
<dbReference type="GO" id="GO:0016787">
    <property type="term" value="F:hydrolase activity"/>
    <property type="evidence" value="ECO:0007669"/>
    <property type="project" value="UniProtKB-KW"/>
</dbReference>
<name>A0A7L5BTI9_9RHOB</name>
<dbReference type="PANTHER" id="PTHR21432">
    <property type="entry name" value="ACETYL-COA HYDROLASE-RELATED"/>
    <property type="match status" value="1"/>
</dbReference>
<dbReference type="GO" id="GO:0008775">
    <property type="term" value="F:acetate CoA-transferase activity"/>
    <property type="evidence" value="ECO:0007669"/>
    <property type="project" value="InterPro"/>
</dbReference>
<dbReference type="EMBL" id="CP049056">
    <property type="protein sequence ID" value="QIE54083.1"/>
    <property type="molecule type" value="Genomic_DNA"/>
</dbReference>
<dbReference type="RefSeq" id="WP_165093760.1">
    <property type="nucleotide sequence ID" value="NZ_CP049056.1"/>
</dbReference>
<dbReference type="Pfam" id="PF13336">
    <property type="entry name" value="AcetylCoA_hyd_C"/>
    <property type="match status" value="1"/>
</dbReference>
<dbReference type="Gene3D" id="3.40.1080.20">
    <property type="entry name" value="Acetyl-CoA hydrolase/transferase C-terminal domain"/>
    <property type="match status" value="1"/>
</dbReference>